<protein>
    <submittedName>
        <fullName evidence="1">Uncharacterized protein</fullName>
    </submittedName>
</protein>
<dbReference type="AlphaFoldDB" id="A0A379B0A1"/>
<organism evidence="1">
    <name type="scientific">Neisseria gonorrhoeae</name>
    <dbReference type="NCBI Taxonomy" id="485"/>
    <lineage>
        <taxon>Bacteria</taxon>
        <taxon>Pseudomonadati</taxon>
        <taxon>Pseudomonadota</taxon>
        <taxon>Betaproteobacteria</taxon>
        <taxon>Neisseriales</taxon>
        <taxon>Neisseriaceae</taxon>
        <taxon>Neisseria</taxon>
    </lineage>
</organism>
<reference evidence="1" key="1">
    <citation type="submission" date="2018-06" db="EMBL/GenBank/DDBJ databases">
        <authorList>
            <consortium name="Pathogen Informatics"/>
            <person name="Doyle S."/>
        </authorList>
    </citation>
    <scope>NUCLEOTIDE SEQUENCE [LARGE SCALE GENOMIC DNA]</scope>
    <source>
        <strain evidence="1">NCTC11421</strain>
    </source>
</reference>
<gene>
    <name evidence="1" type="ORF">NCTC11421_03481</name>
</gene>
<dbReference type="EMBL" id="UGRI01000002">
    <property type="protein sequence ID" value="SUB32055.1"/>
    <property type="molecule type" value="Genomic_DNA"/>
</dbReference>
<sequence length="100" mass="11319">MRHHIEAVGVFRHFHQVVALLYFGNGGFDHQRLYRTGAHRGNQRMGAGVVFVVFQPFFSLFRALFEGGVGIVEGAHDAAECDFLSEEFTRIRIGDVLLIR</sequence>
<accession>A0A379B0A1</accession>
<name>A0A379B0A1_NEIGO</name>
<evidence type="ECO:0000313" key="1">
    <source>
        <dbReference type="EMBL" id="SUB32055.1"/>
    </source>
</evidence>
<proteinExistence type="predicted"/>